<gene>
    <name evidence="2" type="ORF">DdX_05165</name>
</gene>
<name>A0AAD4NDS9_9BILA</name>
<organism evidence="2 3">
    <name type="scientific">Ditylenchus destructor</name>
    <dbReference type="NCBI Taxonomy" id="166010"/>
    <lineage>
        <taxon>Eukaryota</taxon>
        <taxon>Metazoa</taxon>
        <taxon>Ecdysozoa</taxon>
        <taxon>Nematoda</taxon>
        <taxon>Chromadorea</taxon>
        <taxon>Rhabditida</taxon>
        <taxon>Tylenchina</taxon>
        <taxon>Tylenchomorpha</taxon>
        <taxon>Sphaerularioidea</taxon>
        <taxon>Anguinidae</taxon>
        <taxon>Anguininae</taxon>
        <taxon>Ditylenchus</taxon>
    </lineage>
</organism>
<dbReference type="PROSITE" id="PS50097">
    <property type="entry name" value="BTB"/>
    <property type="match status" value="1"/>
</dbReference>
<dbReference type="InterPro" id="IPR011333">
    <property type="entry name" value="SKP1/BTB/POZ_sf"/>
</dbReference>
<dbReference type="InterPro" id="IPR000210">
    <property type="entry name" value="BTB/POZ_dom"/>
</dbReference>
<evidence type="ECO:0000313" key="2">
    <source>
        <dbReference type="EMBL" id="KAI1720915.1"/>
    </source>
</evidence>
<dbReference type="EMBL" id="JAKKPZ010000005">
    <property type="protein sequence ID" value="KAI1720915.1"/>
    <property type="molecule type" value="Genomic_DNA"/>
</dbReference>
<evidence type="ECO:0000313" key="3">
    <source>
        <dbReference type="Proteomes" id="UP001201812"/>
    </source>
</evidence>
<dbReference type="SUPFAM" id="SSF54695">
    <property type="entry name" value="POZ domain"/>
    <property type="match status" value="1"/>
</dbReference>
<evidence type="ECO:0000259" key="1">
    <source>
        <dbReference type="PROSITE" id="PS50097"/>
    </source>
</evidence>
<dbReference type="Gene3D" id="3.30.710.10">
    <property type="entry name" value="Potassium Channel Kv1.1, Chain A"/>
    <property type="match status" value="1"/>
</dbReference>
<dbReference type="PANTHER" id="PTHR22744">
    <property type="entry name" value="HELIX LOOP HELIX PROTEIN 21-RELATED"/>
    <property type="match status" value="1"/>
</dbReference>
<dbReference type="AlphaFoldDB" id="A0AAD4NDS9"/>
<dbReference type="PANTHER" id="PTHR22744:SF14">
    <property type="entry name" value="BTB DOMAIN-CONTAINING PROTEIN-RELATED"/>
    <property type="match status" value="1"/>
</dbReference>
<protein>
    <submittedName>
        <fullName evidence="2">BTB/POZ domain-containing protein</fullName>
    </submittedName>
</protein>
<proteinExistence type="predicted"/>
<keyword evidence="3" id="KW-1185">Reference proteome</keyword>
<dbReference type="Proteomes" id="UP001201812">
    <property type="component" value="Unassembled WGS sequence"/>
</dbReference>
<sequence>MQHTLLRRKAGRKMCNYSEHVIVAQNELEIGASACIQNAFWKTYSSSVDRIIVNPQMGDHRTTKKMQSVGVECKFLVSDSETLPAEVVFVAYQDVLKKVQDKFYLDHSVTYNQKNSVTRCTSVVIRMLDFKAKYEEEFERRWANDVTFLINDGKCNGDRHYLAAISPVFKRMLFGQFMEAQQSEIVLKDIESIDIFKDFLLAISPLRVQPNPTNVAGILKLAHRFDIPFMINDCENHLKYCYEIDVSERLELAGKYDLKALKLHIMQNLNDDDWEYLLAENWKNIRNLGADLLTSGMFIRKK</sequence>
<dbReference type="SMART" id="SM00225">
    <property type="entry name" value="BTB"/>
    <property type="match status" value="1"/>
</dbReference>
<accession>A0AAD4NDS9</accession>
<dbReference type="Pfam" id="PF00651">
    <property type="entry name" value="BTB"/>
    <property type="match status" value="1"/>
</dbReference>
<feature type="domain" description="BTB" evidence="1">
    <location>
        <begin position="144"/>
        <end position="212"/>
    </location>
</feature>
<dbReference type="CDD" id="cd18186">
    <property type="entry name" value="BTB_POZ_ZBTB_KLHL-like"/>
    <property type="match status" value="1"/>
</dbReference>
<reference evidence="2" key="1">
    <citation type="submission" date="2022-01" db="EMBL/GenBank/DDBJ databases">
        <title>Genome Sequence Resource for Two Populations of Ditylenchus destructor, the Migratory Endoparasitic Phytonematode.</title>
        <authorList>
            <person name="Zhang H."/>
            <person name="Lin R."/>
            <person name="Xie B."/>
        </authorList>
    </citation>
    <scope>NUCLEOTIDE SEQUENCE</scope>
    <source>
        <strain evidence="2">BazhouSP</strain>
    </source>
</reference>
<comment type="caution">
    <text evidence="2">The sequence shown here is derived from an EMBL/GenBank/DDBJ whole genome shotgun (WGS) entry which is preliminary data.</text>
</comment>